<organism evidence="1 2">
    <name type="scientific">Enterococcus hirae</name>
    <dbReference type="NCBI Taxonomy" id="1354"/>
    <lineage>
        <taxon>Bacteria</taxon>
        <taxon>Bacillati</taxon>
        <taxon>Bacillota</taxon>
        <taxon>Bacilli</taxon>
        <taxon>Lactobacillales</taxon>
        <taxon>Enterococcaceae</taxon>
        <taxon>Enterococcus</taxon>
    </lineage>
</organism>
<dbReference type="PANTHER" id="PTHR45947:SF3">
    <property type="entry name" value="SULFOQUINOVOSYL TRANSFERASE SQD2"/>
    <property type="match status" value="1"/>
</dbReference>
<dbReference type="SUPFAM" id="SSF53756">
    <property type="entry name" value="UDP-Glycosyltransferase/glycogen phosphorylase"/>
    <property type="match status" value="1"/>
</dbReference>
<keyword evidence="1" id="KW-0808">Transferase</keyword>
<dbReference type="Proteomes" id="UP000352698">
    <property type="component" value="Unassembled WGS sequence"/>
</dbReference>
<protein>
    <submittedName>
        <fullName evidence="1">Glycosyl transferases group 1</fullName>
    </submittedName>
</protein>
<proteinExistence type="predicted"/>
<accession>A0A7Z9AWF5</accession>
<gene>
    <name evidence="1" type="ORF">NCTC12204_02738</name>
</gene>
<evidence type="ECO:0000313" key="1">
    <source>
        <dbReference type="EMBL" id="VTQ73623.1"/>
    </source>
</evidence>
<dbReference type="AlphaFoldDB" id="A0A7Z9AWF5"/>
<dbReference type="GO" id="GO:0016757">
    <property type="term" value="F:glycosyltransferase activity"/>
    <property type="evidence" value="ECO:0007669"/>
    <property type="project" value="TreeGrafter"/>
</dbReference>
<name>A0A7Z9AWF5_ENTHR</name>
<reference evidence="1 2" key="1">
    <citation type="submission" date="2019-05" db="EMBL/GenBank/DDBJ databases">
        <authorList>
            <consortium name="Pathogen Informatics"/>
        </authorList>
    </citation>
    <scope>NUCLEOTIDE SEQUENCE [LARGE SCALE GENOMIC DNA]</scope>
    <source>
        <strain evidence="1 2">NCTC12204</strain>
    </source>
</reference>
<sequence length="381" mass="44179">MKKAVIVTPFDNYSYNVRIKFVEEYLQKIGYNVKILSSDFDHRNKEKYQNNRKGLELLKVPEYRRNLSLSRIQSHRIFARKSVKRALQLQPDLLYVSGPPNFLFKYFATNKSSFKGTKLIFELGDMWPETMPINGKKKTLFKFPMKIWASLRDKYIAKADFTIFECDLFKELVNTNIKEIKGGTIYLCKDGTTMELPKEQISNECIELVYVGSINNIIDVDLIVEISKKIAVKKKTIVHIIGDGEQRQDLISELSGKNIEVNYHGIVYDEVEKSKIYSRCSFAFNIMKETVCVGLTMKSIDYFEAGLPLINNISGDTHDLVVNNRCGYNVDRKNLDTVVEKICAVSMDEVRNMKKASRDMYDKYFSKTAFEKQFEEMMSQL</sequence>
<evidence type="ECO:0000313" key="2">
    <source>
        <dbReference type="Proteomes" id="UP000352698"/>
    </source>
</evidence>
<comment type="caution">
    <text evidence="1">The sequence shown here is derived from an EMBL/GenBank/DDBJ whole genome shotgun (WGS) entry which is preliminary data.</text>
</comment>
<dbReference type="RefSeq" id="WP_010738102.1">
    <property type="nucleotide sequence ID" value="NZ_CABEEP010000002.1"/>
</dbReference>
<dbReference type="EMBL" id="CABEEP010000002">
    <property type="protein sequence ID" value="VTQ73623.1"/>
    <property type="molecule type" value="Genomic_DNA"/>
</dbReference>
<dbReference type="Gene3D" id="3.40.50.2000">
    <property type="entry name" value="Glycogen Phosphorylase B"/>
    <property type="match status" value="2"/>
</dbReference>
<dbReference type="InterPro" id="IPR050194">
    <property type="entry name" value="Glycosyltransferase_grp1"/>
</dbReference>
<dbReference type="Pfam" id="PF13692">
    <property type="entry name" value="Glyco_trans_1_4"/>
    <property type="match status" value="1"/>
</dbReference>
<dbReference type="PANTHER" id="PTHR45947">
    <property type="entry name" value="SULFOQUINOVOSYL TRANSFERASE SQD2"/>
    <property type="match status" value="1"/>
</dbReference>